<dbReference type="InterPro" id="IPR017261">
    <property type="entry name" value="DNA_mismatch_repair_MutS/MSH"/>
</dbReference>
<dbReference type="EMBL" id="CP060244">
    <property type="protein sequence ID" value="QNT78504.1"/>
    <property type="molecule type" value="Genomic_DNA"/>
</dbReference>
<dbReference type="InterPro" id="IPR045076">
    <property type="entry name" value="MutS"/>
</dbReference>
<feature type="region of interest" description="Disordered" evidence="11">
    <location>
        <begin position="1"/>
        <end position="29"/>
    </location>
</feature>
<dbReference type="InterPro" id="IPR016151">
    <property type="entry name" value="DNA_mismatch_repair_MutS_N"/>
</dbReference>
<protein>
    <recommendedName>
        <fullName evidence="2 9">DNA mismatch repair protein MutS</fullName>
    </recommendedName>
</protein>
<dbReference type="InterPro" id="IPR007695">
    <property type="entry name" value="DNA_mismatch_repair_MutS-lik_N"/>
</dbReference>
<feature type="domain" description="DNA mismatch repair proteins mutS family" evidence="12">
    <location>
        <begin position="745"/>
        <end position="761"/>
    </location>
</feature>
<dbReference type="Gene3D" id="3.40.50.300">
    <property type="entry name" value="P-loop containing nucleotide triphosphate hydrolases"/>
    <property type="match status" value="1"/>
</dbReference>
<keyword evidence="3 10" id="KW-0547">Nucleotide-binding</keyword>
<dbReference type="Proteomes" id="UP000516349">
    <property type="component" value="Chromosome"/>
</dbReference>
<dbReference type="GO" id="GO:0030983">
    <property type="term" value="F:mismatched DNA binding"/>
    <property type="evidence" value="ECO:0007669"/>
    <property type="project" value="InterPro"/>
</dbReference>
<dbReference type="Gene3D" id="6.10.140.430">
    <property type="match status" value="1"/>
</dbReference>
<dbReference type="InterPro" id="IPR005748">
    <property type="entry name" value="DNA_mismatch_repair_MutS"/>
</dbReference>
<organism evidence="13 14">
    <name type="scientific">Entomobacter blattae</name>
    <dbReference type="NCBI Taxonomy" id="2762277"/>
    <lineage>
        <taxon>Bacteria</taxon>
        <taxon>Pseudomonadati</taxon>
        <taxon>Pseudomonadota</taxon>
        <taxon>Alphaproteobacteria</taxon>
        <taxon>Acetobacterales</taxon>
        <taxon>Acetobacteraceae</taxon>
        <taxon>Entomobacter</taxon>
    </lineage>
</organism>
<evidence type="ECO:0000256" key="6">
    <source>
        <dbReference type="ARBA" id="ARBA00023125"/>
    </source>
</evidence>
<sequence length="925" mass="102377">MDLFQTPMLDQNPETENAPSSSSPQLEVPVIPTPDGASPAMAQWFEIKAQYPDTVLFFRMGDFFELFFADAELAAPIMEINLTHRGQHQGVPIPMCGFPAEQAASYLPKLVKKKFHVAIVEQVETALSRVKTKAKGPLKRDVVRIVTPGTLIEDELLNPTQTNLLLALYPIFSTRPTSRKTPPTLRQDTPIGAAWTDISTGSFETTSLPYKNLNDLLGRLTPAEILAPPTLTLSDSLSVSPFEPSSYSFEQARQKLSEHFNVLALESFGDFTHEEIMAAGCVVDYIKRTQAGKIPRLFTPLSQKDKTIMGIDPATRASLDILQTREGETRFTLFACVNATRTAAGARLLANWLSSPITDIEAIRARQAGWGALTTPLAAQQDLLPQLMGKLKTLPDMARALSRLSLRRGQPRDLGAIRDGLMVSRSLALLLQVHFQTTPPPPILADIALSLTQAEDLSSLLEKSLARNLPARLDEGGIIAEGYDKTLDDYRQLRDNNRQILGQLQAEYAEHYNLSSLKIRYHAQLGYVLEAPATAARHLKERPELILRQGTASLARFSTERLIALGQQIAEATEQAQAYESALFEKLVEESIYHQNLPDTIEKLALLDVLYSCASLSLKPGWTCPQMYNDTRFVLEKARHPIVEQALQKAERFAPNDCNLNAAQHVMLLTGPNMAGKSTFLRQTALAVILAQAGLPVPAQKVELGIVDRIFSRVGASDDLARGRSTFMMEMAETATILNQATERSFVVIDEIGRGTATLDGLAIAYAVLETIHNIVGCRTIFATHFHELPELAASLKQVKPFTMKVQEWKNTVVFLHEVVEGRAEKSWGIHVARLAGVPQPVVVRAQKLLAKLEKEYQIYSDDLPLLKIILPQAPNNTPEGPEERTEEGTKDVLRQQVAALDPDSLTPREALEELYHLKTLLNEL</sequence>
<dbReference type="GO" id="GO:0005524">
    <property type="term" value="F:ATP binding"/>
    <property type="evidence" value="ECO:0007669"/>
    <property type="project" value="UniProtKB-UniRule"/>
</dbReference>
<evidence type="ECO:0000256" key="11">
    <source>
        <dbReference type="SAM" id="MobiDB-lite"/>
    </source>
</evidence>
<evidence type="ECO:0000256" key="1">
    <source>
        <dbReference type="ARBA" id="ARBA00006271"/>
    </source>
</evidence>
<comment type="function">
    <text evidence="8">This protein is involved in the repair of mismatches in DNA. It is possible that it carries out the mismatch recognition step. This protein has a weak ATPase activity.</text>
</comment>
<dbReference type="PIRSF" id="PIRSF037677">
    <property type="entry name" value="DNA_mis_repair_Msh6"/>
    <property type="match status" value="1"/>
</dbReference>
<evidence type="ECO:0000313" key="14">
    <source>
        <dbReference type="Proteomes" id="UP000516349"/>
    </source>
</evidence>
<dbReference type="Pfam" id="PF05188">
    <property type="entry name" value="MutS_II"/>
    <property type="match status" value="1"/>
</dbReference>
<dbReference type="PANTHER" id="PTHR11361:SF34">
    <property type="entry name" value="DNA MISMATCH REPAIR PROTEIN MSH1, MITOCHONDRIAL"/>
    <property type="match status" value="1"/>
</dbReference>
<evidence type="ECO:0000256" key="8">
    <source>
        <dbReference type="ARBA" id="ARBA00024647"/>
    </source>
</evidence>
<keyword evidence="7 10" id="KW-0234">DNA repair</keyword>
<dbReference type="InterPro" id="IPR027417">
    <property type="entry name" value="P-loop_NTPase"/>
</dbReference>
<keyword evidence="6 10" id="KW-0238">DNA-binding</keyword>
<dbReference type="Pfam" id="PF00488">
    <property type="entry name" value="MutS_V"/>
    <property type="match status" value="1"/>
</dbReference>
<evidence type="ECO:0000256" key="4">
    <source>
        <dbReference type="ARBA" id="ARBA00022763"/>
    </source>
</evidence>
<dbReference type="SUPFAM" id="SSF55271">
    <property type="entry name" value="DNA repair protein MutS, domain I"/>
    <property type="match status" value="1"/>
</dbReference>
<dbReference type="GO" id="GO:0006298">
    <property type="term" value="P:mismatch repair"/>
    <property type="evidence" value="ECO:0007669"/>
    <property type="project" value="UniProtKB-UniRule"/>
</dbReference>
<dbReference type="GO" id="GO:0140664">
    <property type="term" value="F:ATP-dependent DNA damage sensor activity"/>
    <property type="evidence" value="ECO:0007669"/>
    <property type="project" value="InterPro"/>
</dbReference>
<dbReference type="InterPro" id="IPR036187">
    <property type="entry name" value="DNA_mismatch_repair_MutS_sf"/>
</dbReference>
<dbReference type="InterPro" id="IPR007860">
    <property type="entry name" value="DNA_mmatch_repair_MutS_con_dom"/>
</dbReference>
<dbReference type="SMART" id="SM00534">
    <property type="entry name" value="MUTSac"/>
    <property type="match status" value="1"/>
</dbReference>
<dbReference type="InterPro" id="IPR036678">
    <property type="entry name" value="MutS_con_dom_sf"/>
</dbReference>
<evidence type="ECO:0000256" key="9">
    <source>
        <dbReference type="NCBIfam" id="TIGR01070"/>
    </source>
</evidence>
<evidence type="ECO:0000256" key="5">
    <source>
        <dbReference type="ARBA" id="ARBA00022840"/>
    </source>
</evidence>
<name>A0A7H1NRU4_9PROT</name>
<dbReference type="Pfam" id="PF05192">
    <property type="entry name" value="MutS_III"/>
    <property type="match status" value="1"/>
</dbReference>
<dbReference type="Gene3D" id="3.40.1170.10">
    <property type="entry name" value="DNA repair protein MutS, domain I"/>
    <property type="match status" value="1"/>
</dbReference>
<dbReference type="Gene3D" id="3.30.420.110">
    <property type="entry name" value="MutS, connector domain"/>
    <property type="match status" value="1"/>
</dbReference>
<dbReference type="PANTHER" id="PTHR11361">
    <property type="entry name" value="DNA MISMATCH REPAIR PROTEIN MUTS FAMILY MEMBER"/>
    <property type="match status" value="1"/>
</dbReference>
<dbReference type="CDD" id="cd03284">
    <property type="entry name" value="ABC_MutS1"/>
    <property type="match status" value="1"/>
</dbReference>
<dbReference type="Pfam" id="PF01624">
    <property type="entry name" value="MutS_I"/>
    <property type="match status" value="1"/>
</dbReference>
<evidence type="ECO:0000256" key="3">
    <source>
        <dbReference type="ARBA" id="ARBA00022741"/>
    </source>
</evidence>
<proteinExistence type="inferred from homology"/>
<dbReference type="InterPro" id="IPR000432">
    <property type="entry name" value="DNA_mismatch_repair_MutS_C"/>
</dbReference>
<evidence type="ECO:0000256" key="7">
    <source>
        <dbReference type="ARBA" id="ARBA00023204"/>
    </source>
</evidence>
<accession>A0A7H1NRU4</accession>
<dbReference type="InterPro" id="IPR007861">
    <property type="entry name" value="DNA_mismatch_repair_MutS_clamp"/>
</dbReference>
<dbReference type="Gene3D" id="1.10.1420.10">
    <property type="match status" value="2"/>
</dbReference>
<gene>
    <name evidence="13" type="primary">mutS</name>
    <name evidence="13" type="ORF">JGUZn3_12780</name>
</gene>
<evidence type="ECO:0000259" key="12">
    <source>
        <dbReference type="PROSITE" id="PS00486"/>
    </source>
</evidence>
<keyword evidence="4 10" id="KW-0227">DNA damage</keyword>
<dbReference type="SUPFAM" id="SSF48334">
    <property type="entry name" value="DNA repair protein MutS, domain III"/>
    <property type="match status" value="1"/>
</dbReference>
<dbReference type="SMART" id="SM00533">
    <property type="entry name" value="MUTSd"/>
    <property type="match status" value="1"/>
</dbReference>
<dbReference type="SUPFAM" id="SSF53150">
    <property type="entry name" value="DNA repair protein MutS, domain II"/>
    <property type="match status" value="1"/>
</dbReference>
<keyword evidence="14" id="KW-1185">Reference proteome</keyword>
<dbReference type="GO" id="GO:0005829">
    <property type="term" value="C:cytosol"/>
    <property type="evidence" value="ECO:0007669"/>
    <property type="project" value="TreeGrafter"/>
</dbReference>
<dbReference type="SUPFAM" id="SSF52540">
    <property type="entry name" value="P-loop containing nucleoside triphosphate hydrolases"/>
    <property type="match status" value="1"/>
</dbReference>
<dbReference type="Pfam" id="PF05190">
    <property type="entry name" value="MutS_IV"/>
    <property type="match status" value="1"/>
</dbReference>
<comment type="similarity">
    <text evidence="1 10">Belongs to the DNA mismatch repair MutS family.</text>
</comment>
<dbReference type="KEGG" id="ebla:JGUZn3_12780"/>
<dbReference type="NCBIfam" id="TIGR01070">
    <property type="entry name" value="mutS1"/>
    <property type="match status" value="1"/>
</dbReference>
<keyword evidence="5" id="KW-0067">ATP-binding</keyword>
<dbReference type="NCBIfam" id="NF003810">
    <property type="entry name" value="PRK05399.1"/>
    <property type="match status" value="1"/>
</dbReference>
<dbReference type="PROSITE" id="PS00486">
    <property type="entry name" value="DNA_MISMATCH_REPAIR_2"/>
    <property type="match status" value="1"/>
</dbReference>
<dbReference type="AlphaFoldDB" id="A0A7H1NRU4"/>
<reference evidence="13 14" key="1">
    <citation type="submission" date="2020-08" db="EMBL/GenBank/DDBJ databases">
        <title>Complete genome sequence of Entomobacter blattae G55GP.</title>
        <authorList>
            <person name="Poehlein A."/>
            <person name="Guzman J."/>
            <person name="Daniel R."/>
            <person name="Vilcinskas A."/>
        </authorList>
    </citation>
    <scope>NUCLEOTIDE SEQUENCE [LARGE SCALE GENOMIC DNA]</scope>
    <source>
        <strain evidence="13 14">G55GP</strain>
    </source>
</reference>
<dbReference type="InterPro" id="IPR007696">
    <property type="entry name" value="DNA_mismatch_repair_MutS_core"/>
</dbReference>
<feature type="compositionally biased region" description="Polar residues" evidence="11">
    <location>
        <begin position="8"/>
        <end position="25"/>
    </location>
</feature>
<evidence type="ECO:0000256" key="10">
    <source>
        <dbReference type="RuleBase" id="RU003756"/>
    </source>
</evidence>
<evidence type="ECO:0000256" key="2">
    <source>
        <dbReference type="ARBA" id="ARBA00021982"/>
    </source>
</evidence>
<evidence type="ECO:0000313" key="13">
    <source>
        <dbReference type="EMBL" id="QNT78504.1"/>
    </source>
</evidence>